<dbReference type="InterPro" id="IPR002104">
    <property type="entry name" value="Integrase_catalytic"/>
</dbReference>
<dbReference type="PROSITE" id="PS51898">
    <property type="entry name" value="TYR_RECOMBINASE"/>
    <property type="match status" value="1"/>
</dbReference>
<dbReference type="InterPro" id="IPR010998">
    <property type="entry name" value="Integrase_recombinase_N"/>
</dbReference>
<evidence type="ECO:0000256" key="11">
    <source>
        <dbReference type="HAMAP-Rule" id="MF_01807"/>
    </source>
</evidence>
<feature type="active site" evidence="11">
    <location>
        <position position="284"/>
    </location>
</feature>
<comment type="caution">
    <text evidence="15">The sequence shown here is derived from an EMBL/GenBank/DDBJ whole genome shotgun (WGS) entry which is preliminary data.</text>
</comment>
<evidence type="ECO:0000313" key="16">
    <source>
        <dbReference type="Proteomes" id="UP001215503"/>
    </source>
</evidence>
<keyword evidence="9 11" id="KW-0233">DNA recombination</keyword>
<evidence type="ECO:0000256" key="8">
    <source>
        <dbReference type="ARBA" id="ARBA00023125"/>
    </source>
</evidence>
<dbReference type="InterPro" id="IPR050090">
    <property type="entry name" value="Tyrosine_recombinase_XerCD"/>
</dbReference>
<dbReference type="PANTHER" id="PTHR30349:SF90">
    <property type="entry name" value="TYROSINE RECOMBINASE XERD"/>
    <property type="match status" value="1"/>
</dbReference>
<dbReference type="EMBL" id="JARHUD010000001">
    <property type="protein sequence ID" value="MDF2094533.1"/>
    <property type="molecule type" value="Genomic_DNA"/>
</dbReference>
<dbReference type="CDD" id="cd00798">
    <property type="entry name" value="INT_XerDC_C"/>
    <property type="match status" value="1"/>
</dbReference>
<proteinExistence type="inferred from homology"/>
<comment type="subunit">
    <text evidence="11">Forms a cyclic heterotetrameric complex composed of two molecules of XerC and two molecules of XerD.</text>
</comment>
<evidence type="ECO:0000256" key="2">
    <source>
        <dbReference type="ARBA" id="ARBA00010450"/>
    </source>
</evidence>
<organism evidence="15 16">
    <name type="scientific">Aquibaculum arenosum</name>
    <dbReference type="NCBI Taxonomy" id="3032591"/>
    <lineage>
        <taxon>Bacteria</taxon>
        <taxon>Pseudomonadati</taxon>
        <taxon>Pseudomonadota</taxon>
        <taxon>Alphaproteobacteria</taxon>
        <taxon>Rhodospirillales</taxon>
        <taxon>Rhodovibrionaceae</taxon>
        <taxon>Aquibaculum</taxon>
    </lineage>
</organism>
<dbReference type="Gene3D" id="1.10.443.10">
    <property type="entry name" value="Intergrase catalytic core"/>
    <property type="match status" value="1"/>
</dbReference>
<evidence type="ECO:0000256" key="4">
    <source>
        <dbReference type="ARBA" id="ARBA00022490"/>
    </source>
</evidence>
<evidence type="ECO:0000256" key="5">
    <source>
        <dbReference type="ARBA" id="ARBA00022618"/>
    </source>
</evidence>
<dbReference type="Proteomes" id="UP001215503">
    <property type="component" value="Unassembled WGS sequence"/>
</dbReference>
<dbReference type="HAMAP" id="MF_01808">
    <property type="entry name" value="Recomb_XerC_XerD"/>
    <property type="match status" value="1"/>
</dbReference>
<gene>
    <name evidence="11 15" type="primary">xerD</name>
    <name evidence="15" type="ORF">P2G67_00925</name>
</gene>
<dbReference type="Pfam" id="PF02899">
    <property type="entry name" value="Phage_int_SAM_1"/>
    <property type="match status" value="1"/>
</dbReference>
<comment type="function">
    <text evidence="11">Site-specific tyrosine recombinase, which acts by catalyzing the cutting and rejoining of the recombining DNA molecules. The XerC-XerD complex is essential to convert dimers of the bacterial chromosome into monomers to permit their segregation at cell division. It also contributes to the segregational stability of plasmids.</text>
</comment>
<dbReference type="RefSeq" id="WP_275819124.1">
    <property type="nucleotide sequence ID" value="NZ_JARHUD010000001.1"/>
</dbReference>
<dbReference type="PANTHER" id="PTHR30349">
    <property type="entry name" value="PHAGE INTEGRASE-RELATED"/>
    <property type="match status" value="1"/>
</dbReference>
<comment type="subcellular location">
    <subcellularLocation>
        <location evidence="1 11">Cytoplasm</location>
    </subcellularLocation>
</comment>
<keyword evidence="8 11" id="KW-0238">DNA-binding</keyword>
<name>A0ABT5YI76_9PROT</name>
<keyword evidence="6 11" id="KW-0159">Chromosome partition</keyword>
<dbReference type="PROSITE" id="PS51900">
    <property type="entry name" value="CB"/>
    <property type="match status" value="1"/>
</dbReference>
<feature type="active site" evidence="11">
    <location>
        <position position="258"/>
    </location>
</feature>
<dbReference type="InterPro" id="IPR044068">
    <property type="entry name" value="CB"/>
</dbReference>
<evidence type="ECO:0000256" key="1">
    <source>
        <dbReference type="ARBA" id="ARBA00004496"/>
    </source>
</evidence>
<evidence type="ECO:0000256" key="6">
    <source>
        <dbReference type="ARBA" id="ARBA00022829"/>
    </source>
</evidence>
<keyword evidence="10 11" id="KW-0131">Cell cycle</keyword>
<comment type="similarity">
    <text evidence="2 11">Belongs to the 'phage' integrase family. XerD subfamily.</text>
</comment>
<dbReference type="NCBIfam" id="NF001399">
    <property type="entry name" value="PRK00283.1"/>
    <property type="match status" value="1"/>
</dbReference>
<dbReference type="Gene3D" id="1.10.150.130">
    <property type="match status" value="1"/>
</dbReference>
<evidence type="ECO:0000313" key="15">
    <source>
        <dbReference type="EMBL" id="MDF2094533.1"/>
    </source>
</evidence>
<keyword evidence="7 11" id="KW-0229">DNA integration</keyword>
<feature type="active site" evidence="11">
    <location>
        <position position="161"/>
    </location>
</feature>
<evidence type="ECO:0000259" key="13">
    <source>
        <dbReference type="PROSITE" id="PS51898"/>
    </source>
</evidence>
<evidence type="ECO:0000256" key="10">
    <source>
        <dbReference type="ARBA" id="ARBA00023306"/>
    </source>
</evidence>
<reference evidence="15 16" key="1">
    <citation type="submission" date="2023-03" db="EMBL/GenBank/DDBJ databases">
        <title>Fodinicurvata sp. CAU 1616 isolated from sea sendiment.</title>
        <authorList>
            <person name="Kim W."/>
        </authorList>
    </citation>
    <scope>NUCLEOTIDE SEQUENCE [LARGE SCALE GENOMIC DNA]</scope>
    <source>
        <strain evidence="15 16">CAU 1616</strain>
    </source>
</reference>
<evidence type="ECO:0000256" key="3">
    <source>
        <dbReference type="ARBA" id="ARBA00015810"/>
    </source>
</evidence>
<evidence type="ECO:0000256" key="7">
    <source>
        <dbReference type="ARBA" id="ARBA00022908"/>
    </source>
</evidence>
<dbReference type="NCBIfam" id="TIGR02225">
    <property type="entry name" value="recomb_XerD"/>
    <property type="match status" value="1"/>
</dbReference>
<dbReference type="InterPro" id="IPR011932">
    <property type="entry name" value="Recomb_XerD"/>
</dbReference>
<dbReference type="HAMAP" id="MF_01807">
    <property type="entry name" value="Recomb_XerD"/>
    <property type="match status" value="1"/>
</dbReference>
<keyword evidence="5 11" id="KW-0132">Cell division</keyword>
<feature type="region of interest" description="Disordered" evidence="12">
    <location>
        <begin position="311"/>
        <end position="335"/>
    </location>
</feature>
<sequence length="335" mass="37148">MSAARRPSQRIPVTEVDGRVDAFLEMLAAERGAARNTLDAYRRDLHDAAAFLNGRDVKLGAAEADDLRAYVAHLSESGLSPRTVARRLSALRQFFRFMQEEGWRQEDPTAQLESPQQGRRLPKILSEQEVDRLLDAARRKVGPEGLRLVALLEILYATGLRVSELVGLPYSAVARDTETLLIRGKGGRERMVPLGKPARQALADYKAVRLMFLKRGEDERWLFPSRSAGGHLTRHRMAQLLKELASDAGVEPGKVSPHVLRHAFASHLLARGADLRAVQQMLGHADIATTQIYTHVVDERLKSLVRENHPLAKPVANDPSDEVAPPSAKRVANRG</sequence>
<keyword evidence="16" id="KW-1185">Reference proteome</keyword>
<dbReference type="InterPro" id="IPR023009">
    <property type="entry name" value="Tyrosine_recombinase_XerC/XerD"/>
</dbReference>
<evidence type="ECO:0000256" key="12">
    <source>
        <dbReference type="SAM" id="MobiDB-lite"/>
    </source>
</evidence>
<feature type="domain" description="Core-binding (CB)" evidence="14">
    <location>
        <begin position="14"/>
        <end position="99"/>
    </location>
</feature>
<feature type="active site" evidence="11">
    <location>
        <position position="185"/>
    </location>
</feature>
<feature type="domain" description="Tyr recombinase" evidence="13">
    <location>
        <begin position="120"/>
        <end position="306"/>
    </location>
</feature>
<evidence type="ECO:0000256" key="9">
    <source>
        <dbReference type="ARBA" id="ARBA00023172"/>
    </source>
</evidence>
<accession>A0ABT5YI76</accession>
<dbReference type="Pfam" id="PF00589">
    <property type="entry name" value="Phage_integrase"/>
    <property type="match status" value="1"/>
</dbReference>
<dbReference type="InterPro" id="IPR011010">
    <property type="entry name" value="DNA_brk_join_enz"/>
</dbReference>
<feature type="active site" description="O-(3'-phospho-DNA)-tyrosine intermediate" evidence="11">
    <location>
        <position position="293"/>
    </location>
</feature>
<dbReference type="InterPro" id="IPR013762">
    <property type="entry name" value="Integrase-like_cat_sf"/>
</dbReference>
<dbReference type="InterPro" id="IPR004107">
    <property type="entry name" value="Integrase_SAM-like_N"/>
</dbReference>
<dbReference type="SUPFAM" id="SSF56349">
    <property type="entry name" value="DNA breaking-rejoining enzymes"/>
    <property type="match status" value="1"/>
</dbReference>
<keyword evidence="4 11" id="KW-0963">Cytoplasm</keyword>
<protein>
    <recommendedName>
        <fullName evidence="3 11">Tyrosine recombinase XerD</fullName>
    </recommendedName>
</protein>
<feature type="active site" evidence="11">
    <location>
        <position position="261"/>
    </location>
</feature>
<evidence type="ECO:0000259" key="14">
    <source>
        <dbReference type="PROSITE" id="PS51900"/>
    </source>
</evidence>